<dbReference type="GO" id="GO:0000976">
    <property type="term" value="F:transcription cis-regulatory region binding"/>
    <property type="evidence" value="ECO:0007669"/>
    <property type="project" value="TreeGrafter"/>
</dbReference>
<evidence type="ECO:0000256" key="3">
    <source>
        <dbReference type="ARBA" id="ARBA00023012"/>
    </source>
</evidence>
<keyword evidence="4" id="KW-0805">Transcription regulation</keyword>
<dbReference type="InterPro" id="IPR039420">
    <property type="entry name" value="WalR-like"/>
</dbReference>
<dbReference type="SUPFAM" id="SSF46894">
    <property type="entry name" value="C-terminal effector domain of the bipartite response regulators"/>
    <property type="match status" value="1"/>
</dbReference>
<comment type="function">
    <text evidence="7">May play the central regulatory role in sporulation. It may be an element of the effector pathway responsible for the activation of sporulation genes in response to nutritional stress. Spo0A may act in concert with spo0H (a sigma factor) to control the expression of some genes that are critical to the sporulation process.</text>
</comment>
<dbReference type="FunFam" id="3.40.50.2300:FF:000001">
    <property type="entry name" value="DNA-binding response regulator PhoB"/>
    <property type="match status" value="1"/>
</dbReference>
<dbReference type="InterPro" id="IPR001789">
    <property type="entry name" value="Sig_transdc_resp-reg_receiver"/>
</dbReference>
<evidence type="ECO:0000259" key="10">
    <source>
        <dbReference type="PROSITE" id="PS50110"/>
    </source>
</evidence>
<dbReference type="EMBL" id="FOJI01000021">
    <property type="protein sequence ID" value="SEW43747.1"/>
    <property type="molecule type" value="Genomic_DNA"/>
</dbReference>
<dbReference type="PROSITE" id="PS50110">
    <property type="entry name" value="RESPONSE_REGULATORY"/>
    <property type="match status" value="1"/>
</dbReference>
<keyword evidence="3" id="KW-0902">Two-component regulatory system</keyword>
<dbReference type="PANTHER" id="PTHR48111:SF26">
    <property type="entry name" value="STAGE 0 SPORULATION PROTEIN A HOMOLOG"/>
    <property type="match status" value="1"/>
</dbReference>
<feature type="domain" description="OmpR/PhoB-type" evidence="11">
    <location>
        <begin position="138"/>
        <end position="237"/>
    </location>
</feature>
<dbReference type="RefSeq" id="WP_092457464.1">
    <property type="nucleotide sequence ID" value="NZ_FOJI01000021.1"/>
</dbReference>
<dbReference type="Pfam" id="PF00486">
    <property type="entry name" value="Trans_reg_C"/>
    <property type="match status" value="1"/>
</dbReference>
<dbReference type="InterPro" id="IPR011006">
    <property type="entry name" value="CheY-like_superfamily"/>
</dbReference>
<dbReference type="CDD" id="cd17574">
    <property type="entry name" value="REC_OmpR"/>
    <property type="match status" value="1"/>
</dbReference>
<evidence type="ECO:0000256" key="5">
    <source>
        <dbReference type="ARBA" id="ARBA00023125"/>
    </source>
</evidence>
<evidence type="ECO:0000256" key="8">
    <source>
        <dbReference type="PROSITE-ProRule" id="PRU00169"/>
    </source>
</evidence>
<keyword evidence="6" id="KW-0804">Transcription</keyword>
<evidence type="ECO:0000259" key="11">
    <source>
        <dbReference type="PROSITE" id="PS51755"/>
    </source>
</evidence>
<dbReference type="PROSITE" id="PS51755">
    <property type="entry name" value="OMPR_PHOB"/>
    <property type="match status" value="1"/>
</dbReference>
<accession>A0A1I0RR73</accession>
<dbReference type="GO" id="GO:0000156">
    <property type="term" value="F:phosphorelay response regulator activity"/>
    <property type="evidence" value="ECO:0007669"/>
    <property type="project" value="TreeGrafter"/>
</dbReference>
<keyword evidence="13" id="KW-1185">Reference proteome</keyword>
<feature type="domain" description="Response regulatory" evidence="10">
    <location>
        <begin position="3"/>
        <end position="116"/>
    </location>
</feature>
<protein>
    <recommendedName>
        <fullName evidence="1">Stage 0 sporulation protein A homolog</fullName>
    </recommendedName>
</protein>
<name>A0A1I0RR73_9FIRM</name>
<dbReference type="STRING" id="99656.SAMN05421659_12150"/>
<evidence type="ECO:0000313" key="13">
    <source>
        <dbReference type="Proteomes" id="UP000199701"/>
    </source>
</evidence>
<reference evidence="12 13" key="1">
    <citation type="submission" date="2016-10" db="EMBL/GenBank/DDBJ databases">
        <authorList>
            <person name="de Groot N.N."/>
        </authorList>
    </citation>
    <scope>NUCLEOTIDE SEQUENCE [LARGE SCALE GENOMIC DNA]</scope>
    <source>
        <strain evidence="12 13">DSM 9179</strain>
    </source>
</reference>
<dbReference type="Gene3D" id="3.40.50.2300">
    <property type="match status" value="1"/>
</dbReference>
<dbReference type="Gene3D" id="6.10.250.690">
    <property type="match status" value="1"/>
</dbReference>
<dbReference type="InterPro" id="IPR016032">
    <property type="entry name" value="Sig_transdc_resp-reg_C-effctor"/>
</dbReference>
<evidence type="ECO:0000256" key="1">
    <source>
        <dbReference type="ARBA" id="ARBA00018672"/>
    </source>
</evidence>
<dbReference type="GO" id="GO:0032993">
    <property type="term" value="C:protein-DNA complex"/>
    <property type="evidence" value="ECO:0007669"/>
    <property type="project" value="TreeGrafter"/>
</dbReference>
<dbReference type="SMART" id="SM00862">
    <property type="entry name" value="Trans_reg_C"/>
    <property type="match status" value="1"/>
</dbReference>
<dbReference type="SUPFAM" id="SSF52172">
    <property type="entry name" value="CheY-like"/>
    <property type="match status" value="1"/>
</dbReference>
<dbReference type="InterPro" id="IPR036388">
    <property type="entry name" value="WH-like_DNA-bd_sf"/>
</dbReference>
<feature type="DNA-binding region" description="OmpR/PhoB-type" evidence="9">
    <location>
        <begin position="138"/>
        <end position="237"/>
    </location>
</feature>
<evidence type="ECO:0000256" key="2">
    <source>
        <dbReference type="ARBA" id="ARBA00022553"/>
    </source>
</evidence>
<dbReference type="Gene3D" id="1.10.10.10">
    <property type="entry name" value="Winged helix-like DNA-binding domain superfamily/Winged helix DNA-binding domain"/>
    <property type="match status" value="1"/>
</dbReference>
<dbReference type="OrthoDB" id="9790442at2"/>
<keyword evidence="5 9" id="KW-0238">DNA-binding</keyword>
<evidence type="ECO:0000256" key="7">
    <source>
        <dbReference type="ARBA" id="ARBA00024867"/>
    </source>
</evidence>
<sequence>MAKILIVEDDEEIGMLEKDYLEISGYEVELVADGIRAKKLLLGGSYDLVILDLMLPGKNGYCICKEIREEIDIPIIMVTAKTESIDKIRGLGLGADDYVAKPFDPAELVARVKSHLSRYARLTNLTHNQDHLQVSHKDCAIVVGNLKIFANNWKVYIGESEIKFPNREFELLKFLAMNPNIVFSKEYLFEKIWGYDYIGDSATVTVHINRIREKIEEDSKNPQIIETVWGAGYRLNL</sequence>
<keyword evidence="2 8" id="KW-0597">Phosphoprotein</keyword>
<dbReference type="GO" id="GO:0005829">
    <property type="term" value="C:cytosol"/>
    <property type="evidence" value="ECO:0007669"/>
    <property type="project" value="TreeGrafter"/>
</dbReference>
<organism evidence="12 13">
    <name type="scientific">[Clostridium] fimetarium</name>
    <dbReference type="NCBI Taxonomy" id="99656"/>
    <lineage>
        <taxon>Bacteria</taxon>
        <taxon>Bacillati</taxon>
        <taxon>Bacillota</taxon>
        <taxon>Clostridia</taxon>
        <taxon>Lachnospirales</taxon>
        <taxon>Lachnospiraceae</taxon>
    </lineage>
</organism>
<dbReference type="GO" id="GO:0006355">
    <property type="term" value="P:regulation of DNA-templated transcription"/>
    <property type="evidence" value="ECO:0007669"/>
    <property type="project" value="InterPro"/>
</dbReference>
<proteinExistence type="predicted"/>
<dbReference type="Pfam" id="PF00072">
    <property type="entry name" value="Response_reg"/>
    <property type="match status" value="1"/>
</dbReference>
<dbReference type="SMART" id="SM00448">
    <property type="entry name" value="REC"/>
    <property type="match status" value="1"/>
</dbReference>
<evidence type="ECO:0000256" key="9">
    <source>
        <dbReference type="PROSITE-ProRule" id="PRU01091"/>
    </source>
</evidence>
<evidence type="ECO:0000256" key="4">
    <source>
        <dbReference type="ARBA" id="ARBA00023015"/>
    </source>
</evidence>
<dbReference type="PANTHER" id="PTHR48111">
    <property type="entry name" value="REGULATOR OF RPOS"/>
    <property type="match status" value="1"/>
</dbReference>
<evidence type="ECO:0000313" key="12">
    <source>
        <dbReference type="EMBL" id="SEW43747.1"/>
    </source>
</evidence>
<feature type="modified residue" description="4-aspartylphosphate" evidence="8">
    <location>
        <position position="52"/>
    </location>
</feature>
<dbReference type="CDD" id="cd00383">
    <property type="entry name" value="trans_reg_C"/>
    <property type="match status" value="1"/>
</dbReference>
<dbReference type="Proteomes" id="UP000199701">
    <property type="component" value="Unassembled WGS sequence"/>
</dbReference>
<dbReference type="InterPro" id="IPR001867">
    <property type="entry name" value="OmpR/PhoB-type_DNA-bd"/>
</dbReference>
<gene>
    <name evidence="12" type="ORF">SAMN05421659_12150</name>
</gene>
<dbReference type="FunFam" id="1.10.10.10:FF:000018">
    <property type="entry name" value="DNA-binding response regulator ResD"/>
    <property type="match status" value="1"/>
</dbReference>
<evidence type="ECO:0000256" key="6">
    <source>
        <dbReference type="ARBA" id="ARBA00023163"/>
    </source>
</evidence>
<dbReference type="AlphaFoldDB" id="A0A1I0RR73"/>